<evidence type="ECO:0000313" key="2">
    <source>
        <dbReference type="Proteomes" id="UP000028547"/>
    </source>
</evidence>
<organism evidence="1 2">
    <name type="scientific">Archangium violaceum Cb vi76</name>
    <dbReference type="NCBI Taxonomy" id="1406225"/>
    <lineage>
        <taxon>Bacteria</taxon>
        <taxon>Pseudomonadati</taxon>
        <taxon>Myxococcota</taxon>
        <taxon>Myxococcia</taxon>
        <taxon>Myxococcales</taxon>
        <taxon>Cystobacterineae</taxon>
        <taxon>Archangiaceae</taxon>
        <taxon>Archangium</taxon>
    </lineage>
</organism>
<proteinExistence type="predicted"/>
<sequence length="84" mass="9575">MLGILRIHHGHAQAAALEGQRERQVVAHLLGLEQRDRLGRRRLQLRVLREREVVRVRQSLPQHAQVEHSQLDQVGAQAAAVDEL</sequence>
<comment type="caution">
    <text evidence="1">The sequence shown here is derived from an EMBL/GenBank/DDBJ whole genome shotgun (WGS) entry which is preliminary data.</text>
</comment>
<protein>
    <submittedName>
        <fullName evidence="1">Uncharacterized protein</fullName>
    </submittedName>
</protein>
<accession>A0A084T0L6</accession>
<gene>
    <name evidence="1" type="ORF">Q664_04130</name>
</gene>
<reference evidence="1 2" key="1">
    <citation type="submission" date="2014-07" db="EMBL/GenBank/DDBJ databases">
        <title>Draft Genome Sequence of Gephyronic Acid Producer, Cystobacter violaceus Strain Cb vi76.</title>
        <authorList>
            <person name="Stevens D.C."/>
            <person name="Young J."/>
            <person name="Carmichael R."/>
            <person name="Tan J."/>
            <person name="Taylor R.E."/>
        </authorList>
    </citation>
    <scope>NUCLEOTIDE SEQUENCE [LARGE SCALE GENOMIC DNA]</scope>
    <source>
        <strain evidence="1 2">Cb vi76</strain>
    </source>
</reference>
<evidence type="ECO:0000313" key="1">
    <source>
        <dbReference type="EMBL" id="KFA94251.1"/>
    </source>
</evidence>
<dbReference type="Proteomes" id="UP000028547">
    <property type="component" value="Unassembled WGS sequence"/>
</dbReference>
<dbReference type="AlphaFoldDB" id="A0A084T0L6"/>
<name>A0A084T0L6_9BACT</name>
<dbReference type="EMBL" id="JPMI01000022">
    <property type="protein sequence ID" value="KFA94251.1"/>
    <property type="molecule type" value="Genomic_DNA"/>
</dbReference>